<dbReference type="Proteomes" id="UP000193529">
    <property type="component" value="Unassembled WGS sequence"/>
</dbReference>
<dbReference type="GO" id="GO:0004497">
    <property type="term" value="F:monooxygenase activity"/>
    <property type="evidence" value="ECO:0007669"/>
    <property type="project" value="UniProtKB-KW"/>
</dbReference>
<name>A0A1X1ZLV2_9MYCO</name>
<comment type="caution">
    <text evidence="4">The sequence shown here is derived from an EMBL/GenBank/DDBJ whole genome shotgun (WGS) entry which is preliminary data.</text>
</comment>
<keyword evidence="1" id="KW-0560">Oxidoreductase</keyword>
<dbReference type="PANTHER" id="PTHR30137">
    <property type="entry name" value="LUCIFERASE-LIKE MONOOXYGENASE"/>
    <property type="match status" value="1"/>
</dbReference>
<accession>A0A1X1ZLV2</accession>
<evidence type="ECO:0000256" key="2">
    <source>
        <dbReference type="ARBA" id="ARBA00023033"/>
    </source>
</evidence>
<dbReference type="SUPFAM" id="SSF51679">
    <property type="entry name" value="Bacterial luciferase-like"/>
    <property type="match status" value="1"/>
</dbReference>
<dbReference type="PANTHER" id="PTHR30137:SF8">
    <property type="entry name" value="BLR5498 PROTEIN"/>
    <property type="match status" value="1"/>
</dbReference>
<reference evidence="4 5" key="1">
    <citation type="submission" date="2016-01" db="EMBL/GenBank/DDBJ databases">
        <title>The new phylogeny of the genus Mycobacterium.</title>
        <authorList>
            <person name="Tarcisio F."/>
            <person name="Conor M."/>
            <person name="Antonella G."/>
            <person name="Elisabetta G."/>
            <person name="Giulia F.S."/>
            <person name="Sara T."/>
            <person name="Anna F."/>
            <person name="Clotilde B."/>
            <person name="Roberto B."/>
            <person name="Veronica D.S."/>
            <person name="Fabio R."/>
            <person name="Monica P."/>
            <person name="Olivier J."/>
            <person name="Enrico T."/>
            <person name="Nicola S."/>
        </authorList>
    </citation>
    <scope>NUCLEOTIDE SEQUENCE [LARGE SCALE GENOMIC DNA]</scope>
    <source>
        <strain evidence="4 5">DSM 44572</strain>
    </source>
</reference>
<evidence type="ECO:0000313" key="4">
    <source>
        <dbReference type="EMBL" id="ORW24364.1"/>
    </source>
</evidence>
<dbReference type="Gene3D" id="3.20.20.30">
    <property type="entry name" value="Luciferase-like domain"/>
    <property type="match status" value="1"/>
</dbReference>
<proteinExistence type="predicted"/>
<dbReference type="GO" id="GO:0005829">
    <property type="term" value="C:cytosol"/>
    <property type="evidence" value="ECO:0007669"/>
    <property type="project" value="TreeGrafter"/>
</dbReference>
<keyword evidence="2" id="KW-0503">Monooxygenase</keyword>
<dbReference type="Pfam" id="PF00296">
    <property type="entry name" value="Bac_luciferase"/>
    <property type="match status" value="1"/>
</dbReference>
<sequence>MVMIETWGFYIFGLSKKVMDAGSTTEDYQRVFDRYLDLWPRCEGWGFDGLTFAEHHFNASTISPSVNLLVAAVAARTTTLKFTTLGAVLPLNDARRYAEECGMLQYMTNGRFEPGIAPGAGVIELAAIGIPPEESRPRYYSGADLLQKAMAGGPVTHKDAFYNLEKVPLEPPIRLRPDQAVWVTVLSPDSAAWAAERGYRMCTAWSKTDIAAAVAGRYYEAADAAGRKVDPSMLGLRRRVFVADSDALAQELAEEAGDLVQAHAGTAFESLDPAIFKMLMDPDDYAIGSPETVAERLIDQCQAGGFGHLVCFTDFGDFAEKDLYRSHELIGTKVAPILRKAKVEGGKRAASANVDAHGFDAAHGRMINPVRLKKDEVSQ</sequence>
<gene>
    <name evidence="4" type="ORF">AWC19_09655</name>
</gene>
<dbReference type="AlphaFoldDB" id="A0A1X1ZLV2"/>
<feature type="domain" description="Luciferase-like" evidence="3">
    <location>
        <begin position="27"/>
        <end position="303"/>
    </location>
</feature>
<dbReference type="EMBL" id="LQPJ01000102">
    <property type="protein sequence ID" value="ORW24364.1"/>
    <property type="molecule type" value="Genomic_DNA"/>
</dbReference>
<dbReference type="GO" id="GO:0016705">
    <property type="term" value="F:oxidoreductase activity, acting on paired donors, with incorporation or reduction of molecular oxygen"/>
    <property type="evidence" value="ECO:0007669"/>
    <property type="project" value="InterPro"/>
</dbReference>
<protein>
    <recommendedName>
        <fullName evidence="3">Luciferase-like domain-containing protein</fullName>
    </recommendedName>
</protein>
<evidence type="ECO:0000256" key="1">
    <source>
        <dbReference type="ARBA" id="ARBA00023002"/>
    </source>
</evidence>
<evidence type="ECO:0000259" key="3">
    <source>
        <dbReference type="Pfam" id="PF00296"/>
    </source>
</evidence>
<evidence type="ECO:0000313" key="5">
    <source>
        <dbReference type="Proteomes" id="UP000193529"/>
    </source>
</evidence>
<dbReference type="InterPro" id="IPR050766">
    <property type="entry name" value="Bact_Lucif_Oxidored"/>
</dbReference>
<keyword evidence="5" id="KW-1185">Reference proteome</keyword>
<organism evidence="4 5">
    <name type="scientific">Mycobacterium palustre</name>
    <dbReference type="NCBI Taxonomy" id="153971"/>
    <lineage>
        <taxon>Bacteria</taxon>
        <taxon>Bacillati</taxon>
        <taxon>Actinomycetota</taxon>
        <taxon>Actinomycetes</taxon>
        <taxon>Mycobacteriales</taxon>
        <taxon>Mycobacteriaceae</taxon>
        <taxon>Mycobacterium</taxon>
        <taxon>Mycobacterium simiae complex</taxon>
    </lineage>
</organism>
<dbReference type="InterPro" id="IPR011251">
    <property type="entry name" value="Luciferase-like_dom"/>
</dbReference>
<dbReference type="STRING" id="153971.AWC19_09655"/>
<dbReference type="InterPro" id="IPR036661">
    <property type="entry name" value="Luciferase-like_sf"/>
</dbReference>